<dbReference type="InterPro" id="IPR036590">
    <property type="entry name" value="SRAP-like"/>
</dbReference>
<organism evidence="9 10">
    <name type="scientific">Flavobacterium myungsuense</name>
    <dbReference type="NCBI Taxonomy" id="651823"/>
    <lineage>
        <taxon>Bacteria</taxon>
        <taxon>Pseudomonadati</taxon>
        <taxon>Bacteroidota</taxon>
        <taxon>Flavobacteriia</taxon>
        <taxon>Flavobacteriales</taxon>
        <taxon>Flavobacteriaceae</taxon>
        <taxon>Flavobacterium</taxon>
    </lineage>
</organism>
<reference evidence="10" key="1">
    <citation type="journal article" date="2019" name="Int. J. Syst. Evol. Microbiol.">
        <title>The Global Catalogue of Microorganisms (GCM) 10K type strain sequencing project: providing services to taxonomists for standard genome sequencing and annotation.</title>
        <authorList>
            <consortium name="The Broad Institute Genomics Platform"/>
            <consortium name="The Broad Institute Genome Sequencing Center for Infectious Disease"/>
            <person name="Wu L."/>
            <person name="Ma J."/>
        </authorList>
    </citation>
    <scope>NUCLEOTIDE SEQUENCE [LARGE SCALE GENOMIC DNA]</scope>
    <source>
        <strain evidence="10">CECT 7649</strain>
    </source>
</reference>
<keyword evidence="5" id="KW-0190">Covalent protein-DNA linkage</keyword>
<name>A0ABW3J1F2_9FLAO</name>
<evidence type="ECO:0000256" key="7">
    <source>
        <dbReference type="ARBA" id="ARBA00023239"/>
    </source>
</evidence>
<dbReference type="Pfam" id="PF02586">
    <property type="entry name" value="SRAP"/>
    <property type="match status" value="1"/>
</dbReference>
<keyword evidence="2 8" id="KW-0645">Protease</keyword>
<accession>A0ABW3J1F2</accession>
<evidence type="ECO:0000256" key="3">
    <source>
        <dbReference type="ARBA" id="ARBA00022763"/>
    </source>
</evidence>
<evidence type="ECO:0000313" key="9">
    <source>
        <dbReference type="EMBL" id="MFD0983905.1"/>
    </source>
</evidence>
<keyword evidence="10" id="KW-1185">Reference proteome</keyword>
<dbReference type="Gene3D" id="3.90.1680.10">
    <property type="entry name" value="SOS response associated peptidase-like"/>
    <property type="match status" value="1"/>
</dbReference>
<keyword evidence="4 8" id="KW-0378">Hydrolase</keyword>
<gene>
    <name evidence="9" type="ORF">ACFQ0S_05380</name>
</gene>
<evidence type="ECO:0000256" key="6">
    <source>
        <dbReference type="ARBA" id="ARBA00023125"/>
    </source>
</evidence>
<dbReference type="PANTHER" id="PTHR13604:SF0">
    <property type="entry name" value="ABASIC SITE PROCESSING PROTEIN HMCES"/>
    <property type="match status" value="1"/>
</dbReference>
<dbReference type="InterPro" id="IPR003738">
    <property type="entry name" value="SRAP"/>
</dbReference>
<evidence type="ECO:0000313" key="10">
    <source>
        <dbReference type="Proteomes" id="UP001597051"/>
    </source>
</evidence>
<evidence type="ECO:0000256" key="4">
    <source>
        <dbReference type="ARBA" id="ARBA00022801"/>
    </source>
</evidence>
<dbReference type="GO" id="GO:0016787">
    <property type="term" value="F:hydrolase activity"/>
    <property type="evidence" value="ECO:0007669"/>
    <property type="project" value="UniProtKB-KW"/>
</dbReference>
<keyword evidence="3" id="KW-0227">DNA damage</keyword>
<sequence>MCFQSKQSKSAQEVENRFNATIDNPLKFKQQNQINGFDYPETPIIVDERPNIITHYHWGLIPSWAKDEEIKKYTLNAKIETVEEKPSFRNSINKRCLVISNGFYEWKWLDSKGKIKNKYEIGLPNEELFSFAGLYSEWVDTTTGEIKHTYTILTTEANPLMAEIHNTKKRMPVVLKKEDEAKWLKHYPINEFAFPYSVDFIAKNLDSPTTLF</sequence>
<protein>
    <recommendedName>
        <fullName evidence="8">Abasic site processing protein</fullName>
        <ecNumber evidence="8">3.4.-.-</ecNumber>
    </recommendedName>
</protein>
<dbReference type="SUPFAM" id="SSF143081">
    <property type="entry name" value="BB1717-like"/>
    <property type="match status" value="1"/>
</dbReference>
<evidence type="ECO:0000256" key="8">
    <source>
        <dbReference type="RuleBase" id="RU364100"/>
    </source>
</evidence>
<dbReference type="Proteomes" id="UP001597051">
    <property type="component" value="Unassembled WGS sequence"/>
</dbReference>
<keyword evidence="7" id="KW-0456">Lyase</keyword>
<comment type="similarity">
    <text evidence="1 8">Belongs to the SOS response-associated peptidase family.</text>
</comment>
<proteinExistence type="inferred from homology"/>
<dbReference type="RefSeq" id="WP_379756743.1">
    <property type="nucleotide sequence ID" value="NZ_JBHSYB010000025.1"/>
</dbReference>
<evidence type="ECO:0000256" key="2">
    <source>
        <dbReference type="ARBA" id="ARBA00022670"/>
    </source>
</evidence>
<dbReference type="EC" id="3.4.-.-" evidence="8"/>
<evidence type="ECO:0000256" key="5">
    <source>
        <dbReference type="ARBA" id="ARBA00023124"/>
    </source>
</evidence>
<comment type="caution">
    <text evidence="9">The sequence shown here is derived from an EMBL/GenBank/DDBJ whole genome shotgun (WGS) entry which is preliminary data.</text>
</comment>
<dbReference type="PANTHER" id="PTHR13604">
    <property type="entry name" value="DC12-RELATED"/>
    <property type="match status" value="1"/>
</dbReference>
<dbReference type="EMBL" id="JBHTIZ010000013">
    <property type="protein sequence ID" value="MFD0983905.1"/>
    <property type="molecule type" value="Genomic_DNA"/>
</dbReference>
<evidence type="ECO:0000256" key="1">
    <source>
        <dbReference type="ARBA" id="ARBA00008136"/>
    </source>
</evidence>
<keyword evidence="6" id="KW-0238">DNA-binding</keyword>